<dbReference type="GO" id="GO:0008168">
    <property type="term" value="F:methyltransferase activity"/>
    <property type="evidence" value="ECO:0007669"/>
    <property type="project" value="UniProtKB-KW"/>
</dbReference>
<evidence type="ECO:0000256" key="2">
    <source>
        <dbReference type="ARBA" id="ARBA00022603"/>
    </source>
</evidence>
<dbReference type="PANTHER" id="PTHR43667:SF1">
    <property type="entry name" value="CYCLOPROPANE-FATTY-ACYL-PHOSPHOLIPID SYNTHASE"/>
    <property type="match status" value="1"/>
</dbReference>
<feature type="compositionally biased region" description="Low complexity" evidence="6">
    <location>
        <begin position="70"/>
        <end position="82"/>
    </location>
</feature>
<evidence type="ECO:0000256" key="5">
    <source>
        <dbReference type="ARBA" id="ARBA00023098"/>
    </source>
</evidence>
<keyword evidence="5" id="KW-0443">Lipid metabolism</keyword>
<evidence type="ECO:0000256" key="4">
    <source>
        <dbReference type="ARBA" id="ARBA00022691"/>
    </source>
</evidence>
<comment type="similarity">
    <text evidence="1">Belongs to the CFA/CMAS family.</text>
</comment>
<protein>
    <submittedName>
        <fullName evidence="7">Methyltransferase domain protein</fullName>
    </submittedName>
</protein>
<evidence type="ECO:0000313" key="7">
    <source>
        <dbReference type="EMBL" id="EUA85043.1"/>
    </source>
</evidence>
<feature type="region of interest" description="Disordered" evidence="6">
    <location>
        <begin position="56"/>
        <end position="91"/>
    </location>
</feature>
<evidence type="ECO:0000256" key="1">
    <source>
        <dbReference type="ARBA" id="ARBA00010815"/>
    </source>
</evidence>
<dbReference type="GO" id="GO:0032259">
    <property type="term" value="P:methylation"/>
    <property type="evidence" value="ECO:0007669"/>
    <property type="project" value="UniProtKB-KW"/>
</dbReference>
<dbReference type="AlphaFoldDB" id="X8EYF6"/>
<comment type="caution">
    <text evidence="7">The sequence shown here is derived from an EMBL/GenBank/DDBJ whole genome shotgun (WGS) entry which is preliminary data.</text>
</comment>
<keyword evidence="3 7" id="KW-0808">Transferase</keyword>
<reference evidence="7" key="1">
    <citation type="submission" date="2014-01" db="EMBL/GenBank/DDBJ databases">
        <authorList>
            <person name="Brown-Elliot B."/>
            <person name="Wallace R."/>
            <person name="Lenaerts A."/>
            <person name="Ordway D."/>
            <person name="DeGroote M.A."/>
            <person name="Parker T."/>
            <person name="Sizemore C."/>
            <person name="Tallon L.J."/>
            <person name="Sadzewicz L.K."/>
            <person name="Sengamalay N."/>
            <person name="Fraser C.M."/>
            <person name="Hine E."/>
            <person name="Shefchek K.A."/>
            <person name="Das S.P."/>
            <person name="Tettelin H."/>
        </authorList>
    </citation>
    <scope>NUCLEOTIDE SEQUENCE [LARGE SCALE GENOMIC DNA]</scope>
    <source>
        <strain evidence="7">4042</strain>
    </source>
</reference>
<dbReference type="EMBL" id="JAOB01000001">
    <property type="protein sequence ID" value="EUA85043.1"/>
    <property type="molecule type" value="Genomic_DNA"/>
</dbReference>
<sequence>MRYADCSGHQGIGPRTGVRVWRHRRRRRPCRRLATGLGRCPAVEQPAPNWANLVAGQDKSSARRGKLRSARSAARPAAAEARLTGRRHSRRRDRAAIAHHYDLSNEFYRLLLDEQMTYSSAYFTHDGQSLDEAQTAKLDLICRKLDLRPGMRLLDVGCGWGSLICYAATHYGVHATGITLSQQQRDFIAGRLAERRVDNVDVRLLDYRDFDALPGTSESFDAVSSIEMGEHVGEKRYLDYARMLFRALTPTGRLLLQQMSRRSDAAPGGGRSSSATSRPTCTCAHWRTR</sequence>
<dbReference type="PATRIC" id="fig|1299334.3.peg.8"/>
<dbReference type="SUPFAM" id="SSF53335">
    <property type="entry name" value="S-adenosyl-L-methionine-dependent methyltransferases"/>
    <property type="match status" value="1"/>
</dbReference>
<dbReference type="InterPro" id="IPR029063">
    <property type="entry name" value="SAM-dependent_MTases_sf"/>
</dbReference>
<dbReference type="InterPro" id="IPR050723">
    <property type="entry name" value="CFA/CMAS"/>
</dbReference>
<dbReference type="CDD" id="cd02440">
    <property type="entry name" value="AdoMet_MTases"/>
    <property type="match status" value="1"/>
</dbReference>
<keyword evidence="4" id="KW-0949">S-adenosyl-L-methionine</keyword>
<evidence type="ECO:0000256" key="3">
    <source>
        <dbReference type="ARBA" id="ARBA00022679"/>
    </source>
</evidence>
<dbReference type="Gene3D" id="3.40.50.150">
    <property type="entry name" value="Vaccinia Virus protein VP39"/>
    <property type="match status" value="1"/>
</dbReference>
<dbReference type="GO" id="GO:0006629">
    <property type="term" value="P:lipid metabolic process"/>
    <property type="evidence" value="ECO:0007669"/>
    <property type="project" value="UniProtKB-KW"/>
</dbReference>
<organism evidence="7">
    <name type="scientific">Mycobacterium xenopi 4042</name>
    <dbReference type="NCBI Taxonomy" id="1299334"/>
    <lineage>
        <taxon>Bacteria</taxon>
        <taxon>Bacillati</taxon>
        <taxon>Actinomycetota</taxon>
        <taxon>Actinomycetes</taxon>
        <taxon>Mycobacteriales</taxon>
        <taxon>Mycobacteriaceae</taxon>
        <taxon>Mycobacterium</taxon>
    </lineage>
</organism>
<accession>X8EYF6</accession>
<dbReference type="Pfam" id="PF02353">
    <property type="entry name" value="CMAS"/>
    <property type="match status" value="1"/>
</dbReference>
<dbReference type="PANTHER" id="PTHR43667">
    <property type="entry name" value="CYCLOPROPANE-FATTY-ACYL-PHOSPHOLIPID SYNTHASE"/>
    <property type="match status" value="1"/>
</dbReference>
<feature type="region of interest" description="Disordered" evidence="6">
    <location>
        <begin position="261"/>
        <end position="289"/>
    </location>
</feature>
<gene>
    <name evidence="7" type="ORF">I553_2802</name>
</gene>
<evidence type="ECO:0000256" key="6">
    <source>
        <dbReference type="SAM" id="MobiDB-lite"/>
    </source>
</evidence>
<name>X8EYF6_MYCXE</name>
<proteinExistence type="inferred from homology"/>
<keyword evidence="2 7" id="KW-0489">Methyltransferase</keyword>